<evidence type="ECO:0000256" key="5">
    <source>
        <dbReference type="ARBA" id="ARBA00022989"/>
    </source>
</evidence>
<feature type="transmembrane region" description="Helical" evidence="8">
    <location>
        <begin position="326"/>
        <end position="353"/>
    </location>
</feature>
<feature type="transmembrane region" description="Helical" evidence="8">
    <location>
        <begin position="233"/>
        <end position="254"/>
    </location>
</feature>
<sequence length="436" mass="44018">MGRPLTATERRHRGFLTAMAVDALGSGVWITFSLLYFGYGRGMALTTAGAALTAGSTAALLLGGLATGVLADRLGPFTAAAVSCAVRAAAFPCYLLADGPAAVAAIAFAVASGDRLYWAAHGGLVKSTAPGEERQRAFFALLNSLRNIGLGLGALAVALGAALQSPGGTALWNALPLVNAASFAVAGLLFHRIGTRLRQPPPLPPPPGDEPAHPAPETLTGTGYRAVLANRPFLAFTGASLSITLSSVAFDSLLPVHLHSLGLPLWLPPAAYVLSCAAIPAFQPLALRLGRGRPALRLMAAAAGFMAVGLGGLAALGRFGPVGATVLIAFLVLAFSLGEALYGAVAMTLVLAYAAGGEPGRYSAFYQLTWGVSGALGPGVHTLMFSVSGATPWLVLAGALLAGAAVHLGLAGRSPAAGTPRGRPGEPVGTKGRKRI</sequence>
<evidence type="ECO:0000256" key="6">
    <source>
        <dbReference type="ARBA" id="ARBA00023136"/>
    </source>
</evidence>
<evidence type="ECO:0000256" key="2">
    <source>
        <dbReference type="ARBA" id="ARBA00022448"/>
    </source>
</evidence>
<keyword evidence="10" id="KW-1185">Reference proteome</keyword>
<dbReference type="AlphaFoldDB" id="A0A646KD14"/>
<dbReference type="InterPro" id="IPR036259">
    <property type="entry name" value="MFS_trans_sf"/>
</dbReference>
<evidence type="ECO:0000313" key="9">
    <source>
        <dbReference type="EMBL" id="MQT00133.1"/>
    </source>
</evidence>
<proteinExistence type="predicted"/>
<dbReference type="RefSeq" id="WP_153521614.1">
    <property type="nucleotide sequence ID" value="NZ_JBEPDZ010000018.1"/>
</dbReference>
<keyword evidence="2" id="KW-0813">Transport</keyword>
<feature type="transmembrane region" description="Helical" evidence="8">
    <location>
        <begin position="298"/>
        <end position="320"/>
    </location>
</feature>
<dbReference type="Pfam" id="PF07690">
    <property type="entry name" value="MFS_1"/>
    <property type="match status" value="1"/>
</dbReference>
<comment type="subcellular location">
    <subcellularLocation>
        <location evidence="1">Cell membrane</location>
        <topology evidence="1">Multi-pass membrane protein</topology>
    </subcellularLocation>
</comment>
<evidence type="ECO:0000313" key="10">
    <source>
        <dbReference type="Proteomes" id="UP000419138"/>
    </source>
</evidence>
<comment type="caution">
    <text evidence="9">The sequence shown here is derived from an EMBL/GenBank/DDBJ whole genome shotgun (WGS) entry which is preliminary data.</text>
</comment>
<dbReference type="PANTHER" id="PTHR23517:SF2">
    <property type="entry name" value="MULTIDRUG RESISTANCE PROTEIN MDTH"/>
    <property type="match status" value="1"/>
</dbReference>
<feature type="transmembrane region" description="Helical" evidence="8">
    <location>
        <begin position="169"/>
        <end position="190"/>
    </location>
</feature>
<feature type="transmembrane region" description="Helical" evidence="8">
    <location>
        <begin position="77"/>
        <end position="97"/>
    </location>
</feature>
<feature type="transmembrane region" description="Helical" evidence="8">
    <location>
        <begin position="43"/>
        <end position="65"/>
    </location>
</feature>
<dbReference type="InterPro" id="IPR011701">
    <property type="entry name" value="MFS"/>
</dbReference>
<gene>
    <name evidence="9" type="ORF">FF041_07830</name>
</gene>
<dbReference type="Gene3D" id="1.20.1250.20">
    <property type="entry name" value="MFS general substrate transporter like domains"/>
    <property type="match status" value="1"/>
</dbReference>
<feature type="transmembrane region" description="Helical" evidence="8">
    <location>
        <begin position="137"/>
        <end position="163"/>
    </location>
</feature>
<keyword evidence="3" id="KW-1003">Cell membrane</keyword>
<evidence type="ECO:0000256" key="8">
    <source>
        <dbReference type="SAM" id="Phobius"/>
    </source>
</evidence>
<dbReference type="PANTHER" id="PTHR23517">
    <property type="entry name" value="RESISTANCE PROTEIN MDTM, PUTATIVE-RELATED-RELATED"/>
    <property type="match status" value="1"/>
</dbReference>
<evidence type="ECO:0000256" key="3">
    <source>
        <dbReference type="ARBA" id="ARBA00022475"/>
    </source>
</evidence>
<evidence type="ECO:0000256" key="1">
    <source>
        <dbReference type="ARBA" id="ARBA00004651"/>
    </source>
</evidence>
<protein>
    <submittedName>
        <fullName evidence="9">MFS transporter</fullName>
    </submittedName>
</protein>
<feature type="region of interest" description="Disordered" evidence="7">
    <location>
        <begin position="415"/>
        <end position="436"/>
    </location>
</feature>
<dbReference type="InterPro" id="IPR050171">
    <property type="entry name" value="MFS_Transporters"/>
</dbReference>
<dbReference type="GO" id="GO:0005886">
    <property type="term" value="C:plasma membrane"/>
    <property type="evidence" value="ECO:0007669"/>
    <property type="project" value="UniProtKB-SubCell"/>
</dbReference>
<feature type="transmembrane region" description="Helical" evidence="8">
    <location>
        <begin position="393"/>
        <end position="411"/>
    </location>
</feature>
<feature type="transmembrane region" description="Helical" evidence="8">
    <location>
        <begin position="266"/>
        <end position="286"/>
    </location>
</feature>
<evidence type="ECO:0000256" key="7">
    <source>
        <dbReference type="SAM" id="MobiDB-lite"/>
    </source>
</evidence>
<accession>A0A646KD14</accession>
<dbReference type="Proteomes" id="UP000419138">
    <property type="component" value="Unassembled WGS sequence"/>
</dbReference>
<feature type="transmembrane region" description="Helical" evidence="8">
    <location>
        <begin position="365"/>
        <end position="387"/>
    </location>
</feature>
<keyword evidence="6 8" id="KW-0472">Membrane</keyword>
<feature type="transmembrane region" description="Helical" evidence="8">
    <location>
        <begin position="15"/>
        <end position="37"/>
    </location>
</feature>
<organism evidence="9 10">
    <name type="scientific">Streptomyces jumonjinensis</name>
    <dbReference type="NCBI Taxonomy" id="1945"/>
    <lineage>
        <taxon>Bacteria</taxon>
        <taxon>Bacillati</taxon>
        <taxon>Actinomycetota</taxon>
        <taxon>Actinomycetes</taxon>
        <taxon>Kitasatosporales</taxon>
        <taxon>Streptomycetaceae</taxon>
        <taxon>Streptomyces</taxon>
    </lineage>
</organism>
<keyword evidence="5 8" id="KW-1133">Transmembrane helix</keyword>
<dbReference type="OrthoDB" id="4109786at2"/>
<dbReference type="SUPFAM" id="SSF103473">
    <property type="entry name" value="MFS general substrate transporter"/>
    <property type="match status" value="1"/>
</dbReference>
<reference evidence="9 10" key="1">
    <citation type="submission" date="2019-05" db="EMBL/GenBank/DDBJ databases">
        <title>Comparative genomics and metabolomics analyses of clavulanic acid producing Streptomyces species provides insight into specialized metabolism and evolution of beta-lactam biosynthetic gene clusters.</title>
        <authorList>
            <person name="Moore M.A."/>
            <person name="Cruz-Morales P."/>
            <person name="Barona Gomez F."/>
            <person name="Kapil T."/>
        </authorList>
    </citation>
    <scope>NUCLEOTIDE SEQUENCE [LARGE SCALE GENOMIC DNA]</scope>
    <source>
        <strain evidence="9 10">NRRL 5741</strain>
    </source>
</reference>
<keyword evidence="4 8" id="KW-0812">Transmembrane</keyword>
<evidence type="ECO:0000256" key="4">
    <source>
        <dbReference type="ARBA" id="ARBA00022692"/>
    </source>
</evidence>
<name>A0A646KD14_STRJU</name>
<dbReference type="EMBL" id="VCLA01000062">
    <property type="protein sequence ID" value="MQT00133.1"/>
    <property type="molecule type" value="Genomic_DNA"/>
</dbReference>
<dbReference type="GO" id="GO:0022857">
    <property type="term" value="F:transmembrane transporter activity"/>
    <property type="evidence" value="ECO:0007669"/>
    <property type="project" value="InterPro"/>
</dbReference>